<dbReference type="EMBL" id="JACHIU010000001">
    <property type="protein sequence ID" value="MBB6471436.1"/>
    <property type="molecule type" value="Genomic_DNA"/>
</dbReference>
<dbReference type="AlphaFoldDB" id="A0A7X0IA59"/>
<dbReference type="SUPFAM" id="SSF50965">
    <property type="entry name" value="Galactose oxidase, central domain"/>
    <property type="match status" value="1"/>
</dbReference>
<gene>
    <name evidence="1" type="ORF">BJ992_000867</name>
</gene>
<sequence length="317" mass="34864">MTSVVALAPGQAWAVGYKGEMGDDPFMRWDGRAWKPVRPPEGLRSPRVVSGTSADNVWVFDDDGDAWRWDGRRWSAGGRPRWPRSTVLRDAVVAGPEAVWVAGSQNIGTSNSPSYRPVLARWSPAGWSEVRSPRSSEAGINRFGAVAPDDLWAVAGSFEDGSAVEHWDGRRWRTIPLPLSLNGAKIDFRDIVAVSAQEIWVVGSVLRPGRRQAALLMRWDGGRWNLVDVPAGANSFGSVASDGHGGVLIGASNYHYDDHRILLRFDGRSWTYEEAPGDNRAPAVFDLARVPGDDQVFAVGGNPSYDEDSRGWIWTRR</sequence>
<protein>
    <recommendedName>
        <fullName evidence="3">Galactose oxidase</fullName>
    </recommendedName>
</protein>
<comment type="caution">
    <text evidence="1">The sequence shown here is derived from an EMBL/GenBank/DDBJ whole genome shotgun (WGS) entry which is preliminary data.</text>
</comment>
<evidence type="ECO:0000313" key="2">
    <source>
        <dbReference type="Proteomes" id="UP000555564"/>
    </source>
</evidence>
<name>A0A7X0IA59_9ACTN</name>
<reference evidence="1 2" key="1">
    <citation type="submission" date="2020-08" db="EMBL/GenBank/DDBJ databases">
        <title>Sequencing the genomes of 1000 actinobacteria strains.</title>
        <authorList>
            <person name="Klenk H.-P."/>
        </authorList>
    </citation>
    <scope>NUCLEOTIDE SEQUENCE [LARGE SCALE GENOMIC DNA]</scope>
    <source>
        <strain evidence="1 2">DSM 44936</strain>
    </source>
</reference>
<keyword evidence="2" id="KW-1185">Reference proteome</keyword>
<proteinExistence type="predicted"/>
<organism evidence="1 2">
    <name type="scientific">Sphaerisporangium rubeum</name>
    <dbReference type="NCBI Taxonomy" id="321317"/>
    <lineage>
        <taxon>Bacteria</taxon>
        <taxon>Bacillati</taxon>
        <taxon>Actinomycetota</taxon>
        <taxon>Actinomycetes</taxon>
        <taxon>Streptosporangiales</taxon>
        <taxon>Streptosporangiaceae</taxon>
        <taxon>Sphaerisporangium</taxon>
    </lineage>
</organism>
<dbReference type="InterPro" id="IPR011043">
    <property type="entry name" value="Gal_Oxase/kelch_b-propeller"/>
</dbReference>
<dbReference type="RefSeq" id="WP_184978643.1">
    <property type="nucleotide sequence ID" value="NZ_BAAALO010000033.1"/>
</dbReference>
<evidence type="ECO:0000313" key="1">
    <source>
        <dbReference type="EMBL" id="MBB6471436.1"/>
    </source>
</evidence>
<dbReference type="Proteomes" id="UP000555564">
    <property type="component" value="Unassembled WGS sequence"/>
</dbReference>
<evidence type="ECO:0008006" key="3">
    <source>
        <dbReference type="Google" id="ProtNLM"/>
    </source>
</evidence>
<accession>A0A7X0IA59</accession>